<dbReference type="AlphaFoldDB" id="A0AAV2YM94"/>
<dbReference type="Pfam" id="PF04749">
    <property type="entry name" value="PLAC8"/>
    <property type="match status" value="1"/>
</dbReference>
<reference evidence="2" key="2">
    <citation type="journal article" date="2023" name="Microbiol Resour">
        <title>Decontamination and Annotation of the Draft Genome Sequence of the Oomycete Lagenidium giganteum ARSEF 373.</title>
        <authorList>
            <person name="Morgan W.R."/>
            <person name="Tartar A."/>
        </authorList>
    </citation>
    <scope>NUCLEOTIDE SEQUENCE</scope>
    <source>
        <strain evidence="2">ARSEF 373</strain>
    </source>
</reference>
<dbReference type="InterPro" id="IPR006461">
    <property type="entry name" value="PLAC_motif_containing"/>
</dbReference>
<keyword evidence="1" id="KW-1133">Transmembrane helix</keyword>
<dbReference type="Proteomes" id="UP001146120">
    <property type="component" value="Unassembled WGS sequence"/>
</dbReference>
<dbReference type="NCBIfam" id="TIGR01571">
    <property type="entry name" value="A_thal_Cys_rich"/>
    <property type="match status" value="1"/>
</dbReference>
<dbReference type="PANTHER" id="PTHR15907">
    <property type="entry name" value="DUF614 FAMILY PROTEIN-RELATED"/>
    <property type="match status" value="1"/>
</dbReference>
<sequence>MRTEAKTEKAANGKDYYKHEDGVDELQEKGGLFDVLGVQLGVWSAGPCECTSSLVPNCAMSTLLPCVSLAQVAVRTGMTTYVWALLFFFSLWVMAIGSAVALHVAKLTSEDPDMEMVAPRVTIFVLMIIRFIFVVGASRVRTQVRTSFHIPGNALADLCFMNYCQCCAIAQMATHAQSYQPGHCGFGAPDTLPGCC</sequence>
<name>A0AAV2YM94_9STRA</name>
<feature type="transmembrane region" description="Helical" evidence="1">
    <location>
        <begin position="81"/>
        <end position="105"/>
    </location>
</feature>
<evidence type="ECO:0000313" key="3">
    <source>
        <dbReference type="Proteomes" id="UP001146120"/>
    </source>
</evidence>
<feature type="transmembrane region" description="Helical" evidence="1">
    <location>
        <begin position="117"/>
        <end position="137"/>
    </location>
</feature>
<dbReference type="EMBL" id="DAKRPA010000212">
    <property type="protein sequence ID" value="DAZ95266.1"/>
    <property type="molecule type" value="Genomic_DNA"/>
</dbReference>
<organism evidence="2 3">
    <name type="scientific">Lagenidium giganteum</name>
    <dbReference type="NCBI Taxonomy" id="4803"/>
    <lineage>
        <taxon>Eukaryota</taxon>
        <taxon>Sar</taxon>
        <taxon>Stramenopiles</taxon>
        <taxon>Oomycota</taxon>
        <taxon>Peronosporomycetes</taxon>
        <taxon>Pythiales</taxon>
        <taxon>Pythiaceae</taxon>
    </lineage>
</organism>
<comment type="caution">
    <text evidence="2">The sequence shown here is derived from an EMBL/GenBank/DDBJ whole genome shotgun (WGS) entry which is preliminary data.</text>
</comment>
<proteinExistence type="predicted"/>
<gene>
    <name evidence="2" type="ORF">N0F65_002378</name>
</gene>
<keyword evidence="1" id="KW-0472">Membrane</keyword>
<protein>
    <submittedName>
        <fullName evidence="2">Uncharacterized protein</fullName>
    </submittedName>
</protein>
<keyword evidence="1" id="KW-0812">Transmembrane</keyword>
<evidence type="ECO:0000256" key="1">
    <source>
        <dbReference type="SAM" id="Phobius"/>
    </source>
</evidence>
<accession>A0AAV2YM94</accession>
<keyword evidence="3" id="KW-1185">Reference proteome</keyword>
<evidence type="ECO:0000313" key="2">
    <source>
        <dbReference type="EMBL" id="DAZ95266.1"/>
    </source>
</evidence>
<reference evidence="2" key="1">
    <citation type="submission" date="2022-11" db="EMBL/GenBank/DDBJ databases">
        <authorList>
            <person name="Morgan W.R."/>
            <person name="Tartar A."/>
        </authorList>
    </citation>
    <scope>NUCLEOTIDE SEQUENCE</scope>
    <source>
        <strain evidence="2">ARSEF 373</strain>
    </source>
</reference>